<dbReference type="Proteomes" id="UP001320245">
    <property type="component" value="Unassembled WGS sequence"/>
</dbReference>
<gene>
    <name evidence="6" type="ORF">SLS53_008724</name>
</gene>
<feature type="region of interest" description="Disordered" evidence="4">
    <location>
        <begin position="666"/>
        <end position="687"/>
    </location>
</feature>
<dbReference type="GO" id="GO:0008234">
    <property type="term" value="F:cysteine-type peptidase activity"/>
    <property type="evidence" value="ECO:0007669"/>
    <property type="project" value="InterPro"/>
</dbReference>
<dbReference type="GO" id="GO:0019783">
    <property type="term" value="F:ubiquitin-like protein peptidase activity"/>
    <property type="evidence" value="ECO:0007669"/>
    <property type="project" value="UniProtKB-ARBA"/>
</dbReference>
<feature type="compositionally biased region" description="Low complexity" evidence="4">
    <location>
        <begin position="419"/>
        <end position="437"/>
    </location>
</feature>
<feature type="region of interest" description="Disordered" evidence="4">
    <location>
        <begin position="76"/>
        <end position="100"/>
    </location>
</feature>
<feature type="compositionally biased region" description="Polar residues" evidence="4">
    <location>
        <begin position="386"/>
        <end position="398"/>
    </location>
</feature>
<feature type="compositionally biased region" description="Basic and acidic residues" evidence="4">
    <location>
        <begin position="297"/>
        <end position="307"/>
    </location>
</feature>
<dbReference type="Pfam" id="PF02902">
    <property type="entry name" value="Peptidase_C48"/>
    <property type="match status" value="1"/>
</dbReference>
<reference evidence="6 7" key="1">
    <citation type="journal article" date="2023" name="PLoS ONE">
        <title>Cytospora paraplurivora sp. nov. isolated from orchards with fruit tree decline syndrome in Ontario, Canada.</title>
        <authorList>
            <person name="Ilyukhin E."/>
            <person name="Nguyen H.D.T."/>
            <person name="Castle A.J."/>
            <person name="Ellouze W."/>
        </authorList>
    </citation>
    <scope>NUCLEOTIDE SEQUENCE [LARGE SCALE GENOMIC DNA]</scope>
    <source>
        <strain evidence="6 7">FDS-564</strain>
    </source>
</reference>
<evidence type="ECO:0000256" key="1">
    <source>
        <dbReference type="ARBA" id="ARBA00005234"/>
    </source>
</evidence>
<dbReference type="AlphaFoldDB" id="A0AAN9U6I7"/>
<feature type="region of interest" description="Disordered" evidence="4">
    <location>
        <begin position="577"/>
        <end position="603"/>
    </location>
</feature>
<evidence type="ECO:0000256" key="3">
    <source>
        <dbReference type="ARBA" id="ARBA00022801"/>
    </source>
</evidence>
<feature type="region of interest" description="Disordered" evidence="4">
    <location>
        <begin position="297"/>
        <end position="465"/>
    </location>
</feature>
<dbReference type="InterPro" id="IPR003653">
    <property type="entry name" value="Peptidase_C48_C"/>
</dbReference>
<dbReference type="InterPro" id="IPR038765">
    <property type="entry name" value="Papain-like_cys_pep_sf"/>
</dbReference>
<dbReference type="EMBL" id="JAJSPL020000055">
    <property type="protein sequence ID" value="KAK7731560.1"/>
    <property type="molecule type" value="Genomic_DNA"/>
</dbReference>
<keyword evidence="2" id="KW-0645">Protease</keyword>
<proteinExistence type="inferred from homology"/>
<feature type="domain" description="Ubiquitin-like protease family profile" evidence="5">
    <location>
        <begin position="191"/>
        <end position="298"/>
    </location>
</feature>
<protein>
    <recommendedName>
        <fullName evidence="5">Ubiquitin-like protease family profile domain-containing protein</fullName>
    </recommendedName>
</protein>
<dbReference type="GO" id="GO:0006508">
    <property type="term" value="P:proteolysis"/>
    <property type="evidence" value="ECO:0007669"/>
    <property type="project" value="UniProtKB-KW"/>
</dbReference>
<sequence>MQTALSLARLKQGDLDRDHDHDHDYDRDYNLGYGVWTRYSSILGDYRRRSDQQQYSLTPIQEADYESSTILEAAISSPHKRPRTPEPEPAPPPEAHASSTTSHYHYYRRGLCFPSAPLSTSPRQVVEALGRNEQLTSDEIALCLHFYFRQEGQYFPSDITIFDLGFPFNNTEAATPSPVIKHPERLTRRLIFIFNHEEHWTVGYLDRSQNILFHFDSAYHRTRKSLEWAKKYIPDWLTTSNIVNTPVQIREPKQQDGYNCGIFAISFAVSLAMNGEVDRIVNPSHVRDFMASMLRKEEAEPEAKTKADLSFQTTKKWHLGGDGCEGEGGMEREEPRETRRKRRRRDTSLPPELAQSLGHHHYQTYDQHQKQQQWQGDPKPTAPPRSDTSPHAYTTTTNSSGGGSGSSGHCDPADTFSPSQAVTTYTSTSTSKSAPTSIQNPSLGPAMTGTAKKYEQATKAKTTTGSAVHLANDTAPVASPHQHESSPSAAADSVQLGDLVGQLDPHLPPTLSGQALLGLVGSYFPVARAEANKHVAAAKSRQAHLQYEIGQITHEITAIAKPSESKSVTARKKLYLDGSSGDASDAHHHGRHQHREEEAEEEEDAVAIAQAQLGLSKARYRELQATMTEHKAKADELRRRVSSLRLPSATTTTTTTMTTVFPTSLPGFQGHAHNPETASFTNEDDDYDNDDDDDALEAWARDAEVLTSEISECVTRRREAHRLSAEAQAEARVWARRIDALATKNAEMDETGREIARLSWLLGWVDRLGDMCRPDQPVVLPGSGSRPGPLA</sequence>
<dbReference type="SUPFAM" id="SSF54001">
    <property type="entry name" value="Cysteine proteinases"/>
    <property type="match status" value="1"/>
</dbReference>
<comment type="caution">
    <text evidence="6">The sequence shown here is derived from an EMBL/GenBank/DDBJ whole genome shotgun (WGS) entry which is preliminary data.</text>
</comment>
<evidence type="ECO:0000313" key="6">
    <source>
        <dbReference type="EMBL" id="KAK7731560.1"/>
    </source>
</evidence>
<organism evidence="6 7">
    <name type="scientific">Cytospora paraplurivora</name>
    <dbReference type="NCBI Taxonomy" id="2898453"/>
    <lineage>
        <taxon>Eukaryota</taxon>
        <taxon>Fungi</taxon>
        <taxon>Dikarya</taxon>
        <taxon>Ascomycota</taxon>
        <taxon>Pezizomycotina</taxon>
        <taxon>Sordariomycetes</taxon>
        <taxon>Sordariomycetidae</taxon>
        <taxon>Diaporthales</taxon>
        <taxon>Cytosporaceae</taxon>
        <taxon>Cytospora</taxon>
    </lineage>
</organism>
<keyword evidence="3" id="KW-0378">Hydrolase</keyword>
<dbReference type="Gene3D" id="3.40.395.10">
    <property type="entry name" value="Adenoviral Proteinase, Chain A"/>
    <property type="match status" value="1"/>
</dbReference>
<accession>A0AAN9U6I7</accession>
<feature type="compositionally biased region" description="Low complexity" evidence="4">
    <location>
        <begin position="364"/>
        <end position="375"/>
    </location>
</feature>
<keyword evidence="7" id="KW-1185">Reference proteome</keyword>
<evidence type="ECO:0000259" key="5">
    <source>
        <dbReference type="Pfam" id="PF02902"/>
    </source>
</evidence>
<evidence type="ECO:0000256" key="2">
    <source>
        <dbReference type="ARBA" id="ARBA00022670"/>
    </source>
</evidence>
<comment type="similarity">
    <text evidence="1">Belongs to the peptidase C48 family.</text>
</comment>
<name>A0AAN9U6I7_9PEZI</name>
<evidence type="ECO:0000256" key="4">
    <source>
        <dbReference type="SAM" id="MobiDB-lite"/>
    </source>
</evidence>
<evidence type="ECO:0000313" key="7">
    <source>
        <dbReference type="Proteomes" id="UP001320245"/>
    </source>
</evidence>